<sequence length="171" mass="19164">MKMKMLIGGAIGAAGVYAIYKSAEGWFYGQASRPMAAEGQIHFAPHHRGRGFHQHVIEFTSAAQPHSWMQAGSFMAVILQLLLIAAGFLLWKTARNGGLKKWAGILLAGLGLFLLLPEIVFIPVALIGLYTIYKIRRNEETAAFSYEWTSTVFQGNRDFLDEWEKKTKMEE</sequence>
<reference evidence="2 3" key="1">
    <citation type="submission" date="2019-08" db="EMBL/GenBank/DDBJ databases">
        <title>Bacillus genomes from the desert of Cuatro Cienegas, Coahuila.</title>
        <authorList>
            <person name="Olmedo-Alvarez G."/>
        </authorList>
    </citation>
    <scope>NUCLEOTIDE SEQUENCE [LARGE SCALE GENOMIC DNA]</scope>
    <source>
        <strain evidence="2 3">CH37_1T</strain>
    </source>
</reference>
<evidence type="ECO:0000313" key="3">
    <source>
        <dbReference type="Proteomes" id="UP000323732"/>
    </source>
</evidence>
<dbReference type="EMBL" id="VTES01000005">
    <property type="protein sequence ID" value="TYS62260.1"/>
    <property type="molecule type" value="Genomic_DNA"/>
</dbReference>
<keyword evidence="1" id="KW-1133">Transmembrane helix</keyword>
<comment type="caution">
    <text evidence="2">The sequence shown here is derived from an EMBL/GenBank/DDBJ whole genome shotgun (WGS) entry which is preliminary data.</text>
</comment>
<evidence type="ECO:0000256" key="1">
    <source>
        <dbReference type="SAM" id="Phobius"/>
    </source>
</evidence>
<accession>A0A5D4SGB0</accession>
<protein>
    <submittedName>
        <fullName evidence="2">Uncharacterized protein</fullName>
    </submittedName>
</protein>
<proteinExistence type="predicted"/>
<gene>
    <name evidence="2" type="ORF">FZD47_19530</name>
</gene>
<dbReference type="RefSeq" id="WP_009792430.1">
    <property type="nucleotide sequence ID" value="NZ_CP160000.1"/>
</dbReference>
<dbReference type="AlphaFoldDB" id="A0A5D4SGB0"/>
<feature type="transmembrane region" description="Helical" evidence="1">
    <location>
        <begin position="68"/>
        <end position="91"/>
    </location>
</feature>
<dbReference type="GeneID" id="97347735"/>
<dbReference type="Proteomes" id="UP000323732">
    <property type="component" value="Unassembled WGS sequence"/>
</dbReference>
<feature type="transmembrane region" description="Helical" evidence="1">
    <location>
        <begin position="103"/>
        <end position="133"/>
    </location>
</feature>
<evidence type="ECO:0000313" key="2">
    <source>
        <dbReference type="EMBL" id="TYS62260.1"/>
    </source>
</evidence>
<organism evidence="2 3">
    <name type="scientific">Bacillus infantis</name>
    <dbReference type="NCBI Taxonomy" id="324767"/>
    <lineage>
        <taxon>Bacteria</taxon>
        <taxon>Bacillati</taxon>
        <taxon>Bacillota</taxon>
        <taxon>Bacilli</taxon>
        <taxon>Bacillales</taxon>
        <taxon>Bacillaceae</taxon>
        <taxon>Bacillus</taxon>
    </lineage>
</organism>
<keyword evidence="1" id="KW-0472">Membrane</keyword>
<keyword evidence="1" id="KW-0812">Transmembrane</keyword>
<name>A0A5D4SGB0_9BACI</name>